<dbReference type="EMBL" id="GBXM01004710">
    <property type="protein sequence ID" value="JAI03868.1"/>
    <property type="molecule type" value="Transcribed_RNA"/>
</dbReference>
<proteinExistence type="predicted"/>
<sequence length="36" mass="4025">MALQQKNQESLEMKALTGCQMSSKYSAGYTLMQARP</sequence>
<protein>
    <submittedName>
        <fullName evidence="1">Uncharacterized protein</fullName>
    </submittedName>
</protein>
<reference evidence="1" key="2">
    <citation type="journal article" date="2015" name="Fish Shellfish Immunol.">
        <title>Early steps in the European eel (Anguilla anguilla)-Vibrio vulnificus interaction in the gills: Role of the RtxA13 toxin.</title>
        <authorList>
            <person name="Callol A."/>
            <person name="Pajuelo D."/>
            <person name="Ebbesson L."/>
            <person name="Teles M."/>
            <person name="MacKenzie S."/>
            <person name="Amaro C."/>
        </authorList>
    </citation>
    <scope>NUCLEOTIDE SEQUENCE</scope>
</reference>
<accession>A0A0E9XMB7</accession>
<reference evidence="1" key="1">
    <citation type="submission" date="2014-11" db="EMBL/GenBank/DDBJ databases">
        <authorList>
            <person name="Amaro Gonzalez C."/>
        </authorList>
    </citation>
    <scope>NUCLEOTIDE SEQUENCE</scope>
</reference>
<name>A0A0E9XMB7_ANGAN</name>
<dbReference type="AlphaFoldDB" id="A0A0E9XMB7"/>
<evidence type="ECO:0000313" key="1">
    <source>
        <dbReference type="EMBL" id="JAI03868.1"/>
    </source>
</evidence>
<organism evidence="1">
    <name type="scientific">Anguilla anguilla</name>
    <name type="common">European freshwater eel</name>
    <name type="synonym">Muraena anguilla</name>
    <dbReference type="NCBI Taxonomy" id="7936"/>
    <lineage>
        <taxon>Eukaryota</taxon>
        <taxon>Metazoa</taxon>
        <taxon>Chordata</taxon>
        <taxon>Craniata</taxon>
        <taxon>Vertebrata</taxon>
        <taxon>Euteleostomi</taxon>
        <taxon>Actinopterygii</taxon>
        <taxon>Neopterygii</taxon>
        <taxon>Teleostei</taxon>
        <taxon>Anguilliformes</taxon>
        <taxon>Anguillidae</taxon>
        <taxon>Anguilla</taxon>
    </lineage>
</organism>